<dbReference type="Pfam" id="PF08240">
    <property type="entry name" value="ADH_N"/>
    <property type="match status" value="1"/>
</dbReference>
<dbReference type="EMBL" id="BARS01003824">
    <property type="protein sequence ID" value="GAF68844.1"/>
    <property type="molecule type" value="Genomic_DNA"/>
</dbReference>
<dbReference type="InterPro" id="IPR013154">
    <property type="entry name" value="ADH-like_N"/>
</dbReference>
<organism evidence="5">
    <name type="scientific">marine sediment metagenome</name>
    <dbReference type="NCBI Taxonomy" id="412755"/>
    <lineage>
        <taxon>unclassified sequences</taxon>
        <taxon>metagenomes</taxon>
        <taxon>ecological metagenomes</taxon>
    </lineage>
</organism>
<evidence type="ECO:0000313" key="5">
    <source>
        <dbReference type="EMBL" id="GAF68844.1"/>
    </source>
</evidence>
<proteinExistence type="predicted"/>
<name>X0RJ28_9ZZZZ</name>
<comment type="caution">
    <text evidence="5">The sequence shown here is derived from an EMBL/GenBank/DDBJ whole genome shotgun (WGS) entry which is preliminary data.</text>
</comment>
<reference evidence="5" key="1">
    <citation type="journal article" date="2014" name="Front. Microbiol.">
        <title>High frequency of phylogenetically diverse reductive dehalogenase-homologous genes in deep subseafloor sedimentary metagenomes.</title>
        <authorList>
            <person name="Kawai M."/>
            <person name="Futagami T."/>
            <person name="Toyoda A."/>
            <person name="Takaki Y."/>
            <person name="Nishi S."/>
            <person name="Hori S."/>
            <person name="Arai W."/>
            <person name="Tsubouchi T."/>
            <person name="Morono Y."/>
            <person name="Uchiyama I."/>
            <person name="Ito T."/>
            <person name="Fujiyama A."/>
            <person name="Inagaki F."/>
            <person name="Takami H."/>
        </authorList>
    </citation>
    <scope>NUCLEOTIDE SEQUENCE</scope>
    <source>
        <strain evidence="5">Expedition CK06-06</strain>
    </source>
</reference>
<dbReference type="Gene3D" id="3.40.50.720">
    <property type="entry name" value="NAD(P)-binding Rossmann-like Domain"/>
    <property type="match status" value="1"/>
</dbReference>
<keyword evidence="2" id="KW-0862">Zinc</keyword>
<keyword evidence="3" id="KW-0560">Oxidoreductase</keyword>
<keyword evidence="1" id="KW-0479">Metal-binding</keyword>
<dbReference type="AlphaFoldDB" id="X0RJ28"/>
<protein>
    <recommendedName>
        <fullName evidence="4">Alcohol dehydrogenase-like N-terminal domain-containing protein</fullName>
    </recommendedName>
</protein>
<dbReference type="PANTHER" id="PTHR43401">
    <property type="entry name" value="L-THREONINE 3-DEHYDROGENASE"/>
    <property type="match status" value="1"/>
</dbReference>
<dbReference type="InterPro" id="IPR011032">
    <property type="entry name" value="GroES-like_sf"/>
</dbReference>
<dbReference type="PANTHER" id="PTHR43401:SF2">
    <property type="entry name" value="L-THREONINE 3-DEHYDROGENASE"/>
    <property type="match status" value="1"/>
</dbReference>
<evidence type="ECO:0000256" key="3">
    <source>
        <dbReference type="ARBA" id="ARBA00023002"/>
    </source>
</evidence>
<dbReference type="Gene3D" id="3.90.180.10">
    <property type="entry name" value="Medium-chain alcohol dehydrogenases, catalytic domain"/>
    <property type="match status" value="1"/>
</dbReference>
<dbReference type="GO" id="GO:0008270">
    <property type="term" value="F:zinc ion binding"/>
    <property type="evidence" value="ECO:0007669"/>
    <property type="project" value="InterPro"/>
</dbReference>
<dbReference type="InterPro" id="IPR002328">
    <property type="entry name" value="ADH_Zn_CS"/>
</dbReference>
<dbReference type="InterPro" id="IPR050129">
    <property type="entry name" value="Zn_alcohol_dh"/>
</dbReference>
<feature type="domain" description="Alcohol dehydrogenase-like N-terminal" evidence="4">
    <location>
        <begin position="24"/>
        <end position="134"/>
    </location>
</feature>
<accession>X0RJ28</accession>
<evidence type="ECO:0000256" key="1">
    <source>
        <dbReference type="ARBA" id="ARBA00022723"/>
    </source>
</evidence>
<dbReference type="PROSITE" id="PS00059">
    <property type="entry name" value="ADH_ZINC"/>
    <property type="match status" value="1"/>
</dbReference>
<gene>
    <name evidence="5" type="ORF">S01H1_07414</name>
</gene>
<evidence type="ECO:0000259" key="4">
    <source>
        <dbReference type="Pfam" id="PF08240"/>
    </source>
</evidence>
<sequence>MRAWVSHRGGKIVLEEVPLPKMLAGDVLIEALWISICASDVNRFVHLPHDLQETILGHEFAGRIVGVGKNVNKGFIGQVVVVEEHYPCLECSLCLEERFDKCERQGFLGWRKSGNPEDWIRNGAFAEFVSVHQSCAKPTQGIEKLDFFPSLAEPLGNTVRMERVVKDKCGRMPGTLAIWGGCGAQALYMVPYFASKGVKDFVLIYRGKPAMMYMKSCVVDLDASFCFVNCEDEPGLDRLRKELGQEDGFISIELTGQEKVQARVIDYASPRGKIFYYGLPAGKEKVMIPGTHMDIQAFVTGRAGVEELNLNGVKGIRVMGRDNESWKETIETLRTNGQVRKEIMKPLVMAGTTEYLGDLVEYLVNNGVRYGQQPYGLRPAKFAVIAEKMMTKL</sequence>
<dbReference type="SUPFAM" id="SSF50129">
    <property type="entry name" value="GroES-like"/>
    <property type="match status" value="1"/>
</dbReference>
<evidence type="ECO:0000256" key="2">
    <source>
        <dbReference type="ARBA" id="ARBA00022833"/>
    </source>
</evidence>
<dbReference type="GO" id="GO:0016491">
    <property type="term" value="F:oxidoreductase activity"/>
    <property type="evidence" value="ECO:0007669"/>
    <property type="project" value="UniProtKB-KW"/>
</dbReference>